<dbReference type="Proteomes" id="UP000828390">
    <property type="component" value="Unassembled WGS sequence"/>
</dbReference>
<organism evidence="3 4">
    <name type="scientific">Dreissena polymorpha</name>
    <name type="common">Zebra mussel</name>
    <name type="synonym">Mytilus polymorpha</name>
    <dbReference type="NCBI Taxonomy" id="45954"/>
    <lineage>
        <taxon>Eukaryota</taxon>
        <taxon>Metazoa</taxon>
        <taxon>Spiralia</taxon>
        <taxon>Lophotrochozoa</taxon>
        <taxon>Mollusca</taxon>
        <taxon>Bivalvia</taxon>
        <taxon>Autobranchia</taxon>
        <taxon>Heteroconchia</taxon>
        <taxon>Euheterodonta</taxon>
        <taxon>Imparidentia</taxon>
        <taxon>Neoheterodontei</taxon>
        <taxon>Myida</taxon>
        <taxon>Dreissenoidea</taxon>
        <taxon>Dreissenidae</taxon>
        <taxon>Dreissena</taxon>
    </lineage>
</organism>
<evidence type="ECO:0000313" key="4">
    <source>
        <dbReference type="Proteomes" id="UP000828390"/>
    </source>
</evidence>
<evidence type="ECO:0000256" key="1">
    <source>
        <dbReference type="SAM" id="MobiDB-lite"/>
    </source>
</evidence>
<evidence type="ECO:0000313" key="3">
    <source>
        <dbReference type="EMBL" id="KAH3785692.1"/>
    </source>
</evidence>
<feature type="compositionally biased region" description="Polar residues" evidence="1">
    <location>
        <begin position="408"/>
        <end position="418"/>
    </location>
</feature>
<dbReference type="EMBL" id="JAIWYP010000008">
    <property type="protein sequence ID" value="KAH3785692.1"/>
    <property type="molecule type" value="Genomic_DNA"/>
</dbReference>
<feature type="transmembrane region" description="Helical" evidence="2">
    <location>
        <begin position="237"/>
        <end position="262"/>
    </location>
</feature>
<gene>
    <name evidence="3" type="ORF">DPMN_163786</name>
</gene>
<dbReference type="AlphaFoldDB" id="A0A9D4IUX6"/>
<name>A0A9D4IUX6_DREPO</name>
<keyword evidence="2" id="KW-0472">Membrane</keyword>
<feature type="compositionally biased region" description="Basic and acidic residues" evidence="1">
    <location>
        <begin position="421"/>
        <end position="431"/>
    </location>
</feature>
<reference evidence="3" key="2">
    <citation type="submission" date="2020-11" db="EMBL/GenBank/DDBJ databases">
        <authorList>
            <person name="McCartney M.A."/>
            <person name="Auch B."/>
            <person name="Kono T."/>
            <person name="Mallez S."/>
            <person name="Becker A."/>
            <person name="Gohl D.M."/>
            <person name="Silverstein K.A.T."/>
            <person name="Koren S."/>
            <person name="Bechman K.B."/>
            <person name="Herman A."/>
            <person name="Abrahante J.E."/>
            <person name="Garbe J."/>
        </authorList>
    </citation>
    <scope>NUCLEOTIDE SEQUENCE</scope>
    <source>
        <strain evidence="3">Duluth1</strain>
        <tissue evidence="3">Whole animal</tissue>
    </source>
</reference>
<protein>
    <submittedName>
        <fullName evidence="3">Uncharacterized protein</fullName>
    </submittedName>
</protein>
<accession>A0A9D4IUX6</accession>
<keyword evidence="2" id="KW-0812">Transmembrane</keyword>
<reference evidence="3" key="1">
    <citation type="journal article" date="2019" name="bioRxiv">
        <title>The Genome of the Zebra Mussel, Dreissena polymorpha: A Resource for Invasive Species Research.</title>
        <authorList>
            <person name="McCartney M.A."/>
            <person name="Auch B."/>
            <person name="Kono T."/>
            <person name="Mallez S."/>
            <person name="Zhang Y."/>
            <person name="Obille A."/>
            <person name="Becker A."/>
            <person name="Abrahante J.E."/>
            <person name="Garbe J."/>
            <person name="Badalamenti J.P."/>
            <person name="Herman A."/>
            <person name="Mangelson H."/>
            <person name="Liachko I."/>
            <person name="Sullivan S."/>
            <person name="Sone E.D."/>
            <person name="Koren S."/>
            <person name="Silverstein K.A.T."/>
            <person name="Beckman K.B."/>
            <person name="Gohl D.M."/>
        </authorList>
    </citation>
    <scope>NUCLEOTIDE SEQUENCE</scope>
    <source>
        <strain evidence="3">Duluth1</strain>
        <tissue evidence="3">Whole animal</tissue>
    </source>
</reference>
<proteinExistence type="predicted"/>
<comment type="caution">
    <text evidence="3">The sequence shown here is derived from an EMBL/GenBank/DDBJ whole genome shotgun (WGS) entry which is preliminary data.</text>
</comment>
<evidence type="ECO:0000256" key="2">
    <source>
        <dbReference type="SAM" id="Phobius"/>
    </source>
</evidence>
<keyword evidence="4" id="KW-1185">Reference proteome</keyword>
<sequence>MCNFQRKSWTLAMQHCLNLSGTPVSYNSVPSLTRWHLNGTFWTSDYATRIPTSDNPVDCEYRTLAKGNTLSESTFGNCLEIRHYICCDNIMIKSCVKNGTWREASKCTENYPIPPEKLPNGDYWLRGAYGNQLYTFTGGLPNSIDRCGILGIDGNPQFVSKANCATSQYSFCEVDNYTRSELSVCGSTNVTNQSFTNAPSFASYKQETLTTTIMPINENTSTESILPNNSSSSSGSALGISLGVSFSIVVIVIITTFGVCVYRRRYRRKPQNKQVSVQMNALYDVSSQNETPRKPEHQNESYEYAVPSRLRKNDINQRGVKGIEHEIADLNAYSKVIPRTKRNVNTMDLQSRKENNTGFSGDATVIKAENAVEASNEYDFSATTEPINMNVYGHLCSHDHDDAYDVASCTQKQQTQEGMNDYDRLDKRSLQ</sequence>
<feature type="region of interest" description="Disordered" evidence="1">
    <location>
        <begin position="408"/>
        <end position="431"/>
    </location>
</feature>
<keyword evidence="2" id="KW-1133">Transmembrane helix</keyword>